<dbReference type="Gene3D" id="3.40.50.720">
    <property type="entry name" value="NAD(P)-binding Rossmann-like Domain"/>
    <property type="match status" value="1"/>
</dbReference>
<dbReference type="SMART" id="SM00829">
    <property type="entry name" value="PKS_ER"/>
    <property type="match status" value="1"/>
</dbReference>
<organism evidence="5 6">
    <name type="scientific">Rhodophyticola porphyridii</name>
    <dbReference type="NCBI Taxonomy" id="1852017"/>
    <lineage>
        <taxon>Bacteria</taxon>
        <taxon>Pseudomonadati</taxon>
        <taxon>Pseudomonadota</taxon>
        <taxon>Alphaproteobacteria</taxon>
        <taxon>Rhodobacterales</taxon>
        <taxon>Roseobacteraceae</taxon>
        <taxon>Rhodophyticola</taxon>
    </lineage>
</organism>
<dbReference type="InterPro" id="IPR011032">
    <property type="entry name" value="GroES-like_sf"/>
</dbReference>
<keyword evidence="2" id="KW-0560">Oxidoreductase</keyword>
<dbReference type="GO" id="GO:0070402">
    <property type="term" value="F:NADPH binding"/>
    <property type="evidence" value="ECO:0007669"/>
    <property type="project" value="TreeGrafter"/>
</dbReference>
<dbReference type="GO" id="GO:0016651">
    <property type="term" value="F:oxidoreductase activity, acting on NAD(P)H"/>
    <property type="evidence" value="ECO:0007669"/>
    <property type="project" value="TreeGrafter"/>
</dbReference>
<reference evidence="5 6" key="1">
    <citation type="submission" date="2018-10" db="EMBL/GenBank/DDBJ databases">
        <authorList>
            <person name="Jung H.S."/>
            <person name="Jeon C.O."/>
        </authorList>
    </citation>
    <scope>NUCLEOTIDE SEQUENCE [LARGE SCALE GENOMIC DNA]</scope>
    <source>
        <strain evidence="5 6">MA-7-27</strain>
    </source>
</reference>
<keyword evidence="1" id="KW-0521">NADP</keyword>
<evidence type="ECO:0000313" key="5">
    <source>
        <dbReference type="EMBL" id="RMA41249.1"/>
    </source>
</evidence>
<protein>
    <submittedName>
        <fullName evidence="5">Zinc-binding dehydrogenase</fullName>
    </submittedName>
</protein>
<dbReference type="InterPro" id="IPR020843">
    <property type="entry name" value="ER"/>
</dbReference>
<keyword evidence="6" id="KW-1185">Reference proteome</keyword>
<comment type="caution">
    <text evidence="5">The sequence shown here is derived from an EMBL/GenBank/DDBJ whole genome shotgun (WGS) entry which is preliminary data.</text>
</comment>
<dbReference type="Pfam" id="PF00107">
    <property type="entry name" value="ADH_zinc_N"/>
    <property type="match status" value="1"/>
</dbReference>
<dbReference type="Gene3D" id="3.90.180.10">
    <property type="entry name" value="Medium-chain alcohol dehydrogenases, catalytic domain"/>
    <property type="match status" value="1"/>
</dbReference>
<dbReference type="EMBL" id="RCNT01000008">
    <property type="protein sequence ID" value="RMA41249.1"/>
    <property type="molecule type" value="Genomic_DNA"/>
</dbReference>
<dbReference type="InterPro" id="IPR036291">
    <property type="entry name" value="NAD(P)-bd_dom_sf"/>
</dbReference>
<dbReference type="InterPro" id="IPR013149">
    <property type="entry name" value="ADH-like_C"/>
</dbReference>
<dbReference type="InterPro" id="IPR013154">
    <property type="entry name" value="ADH-like_N"/>
</dbReference>
<feature type="domain" description="Enoyl reductase (ER)" evidence="4">
    <location>
        <begin position="32"/>
        <end position="346"/>
    </location>
</feature>
<feature type="region of interest" description="Disordered" evidence="3">
    <location>
        <begin position="1"/>
        <end position="21"/>
    </location>
</feature>
<evidence type="ECO:0000256" key="2">
    <source>
        <dbReference type="ARBA" id="ARBA00023002"/>
    </source>
</evidence>
<sequence length="359" mass="37536">MLARRVSGSGQKHEEPPMPDLPETMQALVLTAPRAALELREVSVPKPGPGEVLVKLAASPINPSDLHFLDGEYGLAWPYPLIPGLEGSGQVVAAGPGIMGRYVLDKPVSCTADTQGCWAEYMVTQAGLCLPLPADLPLGLAAMGVVNPLTAVAFLQIAKQDGHRALISTAAGGALGAMIRRLGEAQGVDVINVVRGAQQVERLKAEGATYVLDQTDADFDAELAAACKTTGCRLALDAIGGVMTGRLVEALRPRGEVLVYGALEGAASQINPGTLLFREIVVRGFWVSKWIARKSLPQKMLIMRQVVKALQDGAAQSHVAHIIDLAEAATAPAAYAADMSAGKTLISTGAFPLGVEPSQ</sequence>
<evidence type="ECO:0000256" key="1">
    <source>
        <dbReference type="ARBA" id="ARBA00022857"/>
    </source>
</evidence>
<evidence type="ECO:0000313" key="6">
    <source>
        <dbReference type="Proteomes" id="UP000281343"/>
    </source>
</evidence>
<dbReference type="AlphaFoldDB" id="A0A3L9XXJ5"/>
<dbReference type="SUPFAM" id="SSF51735">
    <property type="entry name" value="NAD(P)-binding Rossmann-fold domains"/>
    <property type="match status" value="1"/>
</dbReference>
<dbReference type="Proteomes" id="UP000281343">
    <property type="component" value="Unassembled WGS sequence"/>
</dbReference>
<evidence type="ECO:0000256" key="3">
    <source>
        <dbReference type="SAM" id="MobiDB-lite"/>
    </source>
</evidence>
<name>A0A3L9XXJ5_9RHOB</name>
<dbReference type="PANTHER" id="PTHR48106:SF18">
    <property type="entry name" value="QUINONE OXIDOREDUCTASE PIG3"/>
    <property type="match status" value="1"/>
</dbReference>
<accession>A0A3L9XXJ5</accession>
<dbReference type="Pfam" id="PF08240">
    <property type="entry name" value="ADH_N"/>
    <property type="match status" value="1"/>
</dbReference>
<dbReference type="PANTHER" id="PTHR48106">
    <property type="entry name" value="QUINONE OXIDOREDUCTASE PIG3-RELATED"/>
    <property type="match status" value="1"/>
</dbReference>
<dbReference type="SUPFAM" id="SSF50129">
    <property type="entry name" value="GroES-like"/>
    <property type="match status" value="1"/>
</dbReference>
<evidence type="ECO:0000259" key="4">
    <source>
        <dbReference type="SMART" id="SM00829"/>
    </source>
</evidence>
<gene>
    <name evidence="5" type="ORF">D9R08_15450</name>
</gene>
<proteinExistence type="predicted"/>